<dbReference type="Pfam" id="PF00753">
    <property type="entry name" value="Lactamase_B"/>
    <property type="match status" value="1"/>
</dbReference>
<evidence type="ECO:0000313" key="7">
    <source>
        <dbReference type="Proteomes" id="UP000276170"/>
    </source>
</evidence>
<keyword evidence="4" id="KW-0862">Zinc</keyword>
<proteinExistence type="predicted"/>
<evidence type="ECO:0000256" key="3">
    <source>
        <dbReference type="ARBA" id="ARBA00022801"/>
    </source>
</evidence>
<dbReference type="Gene3D" id="3.60.15.10">
    <property type="entry name" value="Ribonuclease Z/Hydroxyacylglutathione hydrolase-like"/>
    <property type="match status" value="1"/>
</dbReference>
<dbReference type="PANTHER" id="PTHR46233">
    <property type="entry name" value="HYDROXYACYLGLUTATHIONE HYDROLASE GLOC"/>
    <property type="match status" value="1"/>
</dbReference>
<evidence type="ECO:0000256" key="1">
    <source>
        <dbReference type="ARBA" id="ARBA00001947"/>
    </source>
</evidence>
<dbReference type="Proteomes" id="UP000276170">
    <property type="component" value="Unassembled WGS sequence"/>
</dbReference>
<evidence type="ECO:0000256" key="2">
    <source>
        <dbReference type="ARBA" id="ARBA00022723"/>
    </source>
</evidence>
<dbReference type="AlphaFoldDB" id="A0A388T9U0"/>
<dbReference type="SUPFAM" id="SSF56281">
    <property type="entry name" value="Metallo-hydrolase/oxidoreductase"/>
    <property type="match status" value="1"/>
</dbReference>
<accession>A0A388T9U0</accession>
<dbReference type="GO" id="GO:0046872">
    <property type="term" value="F:metal ion binding"/>
    <property type="evidence" value="ECO:0007669"/>
    <property type="project" value="UniProtKB-KW"/>
</dbReference>
<keyword evidence="3 6" id="KW-0378">Hydrolase</keyword>
<dbReference type="CDD" id="cd06262">
    <property type="entry name" value="metallo-hydrolase-like_MBL-fold"/>
    <property type="match status" value="1"/>
</dbReference>
<name>A0A388T9U0_9BACT</name>
<protein>
    <submittedName>
        <fullName evidence="6">Zn-dependent hydrolases of the beta-lactamase fold</fullName>
    </submittedName>
</protein>
<comment type="caution">
    <text evidence="6">The sequence shown here is derived from an EMBL/GenBank/DDBJ whole genome shotgun (WGS) entry which is preliminary data.</text>
</comment>
<evidence type="ECO:0000259" key="5">
    <source>
        <dbReference type="SMART" id="SM00849"/>
    </source>
</evidence>
<keyword evidence="7" id="KW-1185">Reference proteome</keyword>
<dbReference type="InterPro" id="IPR001279">
    <property type="entry name" value="Metallo-B-lactamas"/>
</dbReference>
<organism evidence="6 7">
    <name type="scientific">Candidatus Termititenax spirochaetophilus</name>
    <dbReference type="NCBI Taxonomy" id="2218522"/>
    <lineage>
        <taxon>Bacteria</taxon>
        <taxon>Bacillati</taxon>
        <taxon>Candidatus Margulisiibacteriota</taxon>
        <taxon>Candidatus Termititenacia</taxon>
        <taxon>Candidatus Termititenacales</taxon>
        <taxon>Candidatus Termititenacaceae</taxon>
        <taxon>Candidatus Termititenax</taxon>
    </lineage>
</organism>
<dbReference type="PANTHER" id="PTHR46233:SF3">
    <property type="entry name" value="HYDROXYACYLGLUTATHIONE HYDROLASE GLOC"/>
    <property type="match status" value="1"/>
</dbReference>
<dbReference type="GO" id="GO:0016787">
    <property type="term" value="F:hydrolase activity"/>
    <property type="evidence" value="ECO:0007669"/>
    <property type="project" value="UniProtKB-KW"/>
</dbReference>
<dbReference type="InterPro" id="IPR051453">
    <property type="entry name" value="MBL_Glyoxalase_II"/>
</dbReference>
<comment type="cofactor">
    <cofactor evidence="1">
        <name>Zn(2+)</name>
        <dbReference type="ChEBI" id="CHEBI:29105"/>
    </cofactor>
</comment>
<dbReference type="InterPro" id="IPR036866">
    <property type="entry name" value="RibonucZ/Hydroxyglut_hydro"/>
</dbReference>
<feature type="domain" description="Metallo-beta-lactamase" evidence="5">
    <location>
        <begin position="13"/>
        <end position="179"/>
    </location>
</feature>
<keyword evidence="2" id="KW-0479">Metal-binding</keyword>
<gene>
    <name evidence="6" type="ORF">HP1_090</name>
</gene>
<evidence type="ECO:0000313" key="6">
    <source>
        <dbReference type="EMBL" id="GBR72393.1"/>
    </source>
</evidence>
<reference evidence="6 7" key="1">
    <citation type="journal article" date="2019" name="ISME J.">
        <title>Genome analyses of uncultured TG2/ZB3 bacteria in 'Margulisbacteria' specifically attached to ectosymbiotic spirochetes of protists in the termite gut.</title>
        <authorList>
            <person name="Utami Y.D."/>
            <person name="Kuwahara H."/>
            <person name="Igai K."/>
            <person name="Murakami T."/>
            <person name="Sugaya K."/>
            <person name="Morikawa T."/>
            <person name="Nagura Y."/>
            <person name="Yuki M."/>
            <person name="Deevong P."/>
            <person name="Inoue T."/>
            <person name="Kihara K."/>
            <person name="Lo N."/>
            <person name="Yamada A."/>
            <person name="Ohkuma M."/>
            <person name="Hongoh Y."/>
        </authorList>
    </citation>
    <scope>NUCLEOTIDE SEQUENCE [LARGE SCALE GENOMIC DNA]</scope>
    <source>
        <strain evidence="6">HsPyr-01</strain>
    </source>
</reference>
<evidence type="ECO:0000256" key="4">
    <source>
        <dbReference type="ARBA" id="ARBA00022833"/>
    </source>
</evidence>
<dbReference type="SMART" id="SM00849">
    <property type="entry name" value="Lactamase_B"/>
    <property type="match status" value="1"/>
</dbReference>
<dbReference type="EMBL" id="BGZM01000010">
    <property type="protein sequence ID" value="GBR72393.1"/>
    <property type="molecule type" value="Genomic_DNA"/>
</dbReference>
<sequence length="195" mass="21748">MIKIECVTVGPIHTNCYLVEYDGRTIVIDPGAEPQKIIRKITELKLTPAAVVNTHGHWDHIMADTAVKNHYKIPLFTPEADRAIIEGQKDFYHIGELQVDHWYTDTLDIDLPIKLIQTPGHTPGSTCLLLEDVLFSGDMMFAGGYLGRTDFPGGDEKAIQKSLQKLLALPDNVKVLPGHDEASTIGQERLFYAKK</sequence>